<evidence type="ECO:0000256" key="1">
    <source>
        <dbReference type="ARBA" id="ARBA00006601"/>
    </source>
</evidence>
<dbReference type="InterPro" id="IPR036220">
    <property type="entry name" value="UDP-Glc/GDP-Man_DH_C_sf"/>
</dbReference>
<dbReference type="GO" id="GO:0016616">
    <property type="term" value="F:oxidoreductase activity, acting on the CH-OH group of donors, NAD or NADP as acceptor"/>
    <property type="evidence" value="ECO:0007669"/>
    <property type="project" value="InterPro"/>
</dbReference>
<dbReference type="OrthoDB" id="9803238at2"/>
<dbReference type="EMBL" id="VZCB01000020">
    <property type="protein sequence ID" value="MQN79860.1"/>
    <property type="molecule type" value="Genomic_DNA"/>
</dbReference>
<reference evidence="6 7" key="1">
    <citation type="submission" date="2019-09" db="EMBL/GenBank/DDBJ databases">
        <title>Distinct polysaccharide growth profiles of human intestinal Prevotella copri isolates.</title>
        <authorList>
            <person name="Fehlner-Peach H."/>
            <person name="Magnabosco C."/>
            <person name="Raghavan V."/>
            <person name="Scher J.U."/>
            <person name="Tett A."/>
            <person name="Cox L.M."/>
            <person name="Gottsegen C."/>
            <person name="Watters A."/>
            <person name="Wiltshire- Gordon J.D."/>
            <person name="Segata N."/>
            <person name="Bonneau R."/>
            <person name="Littman D.R."/>
        </authorList>
    </citation>
    <scope>NUCLEOTIDE SEQUENCE [LARGE SCALE GENOMIC DNA]</scope>
    <source>
        <strain evidence="7">iA622</strain>
    </source>
</reference>
<dbReference type="Proteomes" id="UP000480425">
    <property type="component" value="Unassembled WGS sequence"/>
</dbReference>
<dbReference type="SUPFAM" id="SSF51735">
    <property type="entry name" value="NAD(P)-binding Rossmann-fold domains"/>
    <property type="match status" value="1"/>
</dbReference>
<dbReference type="InterPro" id="IPR008927">
    <property type="entry name" value="6-PGluconate_DH-like_C_sf"/>
</dbReference>
<dbReference type="Gene3D" id="3.40.50.720">
    <property type="entry name" value="NAD(P)-binding Rossmann-like Domain"/>
    <property type="match status" value="2"/>
</dbReference>
<dbReference type="Pfam" id="PF03721">
    <property type="entry name" value="UDPG_MGDP_dh_N"/>
    <property type="match status" value="1"/>
</dbReference>
<dbReference type="InterPro" id="IPR028359">
    <property type="entry name" value="UDP_ManNAc/GlcNAc_DH"/>
</dbReference>
<evidence type="ECO:0000256" key="2">
    <source>
        <dbReference type="ARBA" id="ARBA00023002"/>
    </source>
</evidence>
<dbReference type="SUPFAM" id="SSF52413">
    <property type="entry name" value="UDP-glucose/GDP-mannose dehydrogenase C-terminal domain"/>
    <property type="match status" value="1"/>
</dbReference>
<feature type="domain" description="UDP-glucose/GDP-mannose dehydrogenase C-terminal" evidence="5">
    <location>
        <begin position="317"/>
        <end position="416"/>
    </location>
</feature>
<proteinExistence type="inferred from homology"/>
<dbReference type="PANTHER" id="PTHR43491:SF2">
    <property type="entry name" value="UDP-N-ACETYL-D-MANNOSAMINE DEHYDROGENASE"/>
    <property type="match status" value="1"/>
</dbReference>
<dbReference type="InterPro" id="IPR014026">
    <property type="entry name" value="UDP-Glc/GDP-Man_DH_dimer"/>
</dbReference>
<dbReference type="InterPro" id="IPR017476">
    <property type="entry name" value="UDP-Glc/GDP-Man"/>
</dbReference>
<dbReference type="AlphaFoldDB" id="A0A6G1TYJ3"/>
<comment type="caution">
    <text evidence="6">The sequence shown here is derived from an EMBL/GenBank/DDBJ whole genome shotgun (WGS) entry which is preliminary data.</text>
</comment>
<accession>A0A6G1TYJ3</accession>
<dbReference type="Pfam" id="PF00984">
    <property type="entry name" value="UDPG_MGDP_dh"/>
    <property type="match status" value="1"/>
</dbReference>
<dbReference type="InterPro" id="IPR014027">
    <property type="entry name" value="UDP-Glc/GDP-Man_DH_C"/>
</dbReference>
<dbReference type="Pfam" id="PF03720">
    <property type="entry name" value="UDPG_MGDP_dh_C"/>
    <property type="match status" value="1"/>
</dbReference>
<dbReference type="GO" id="GO:0051287">
    <property type="term" value="F:NAD binding"/>
    <property type="evidence" value="ECO:0007669"/>
    <property type="project" value="InterPro"/>
</dbReference>
<dbReference type="PANTHER" id="PTHR43491">
    <property type="entry name" value="UDP-N-ACETYL-D-MANNOSAMINE DEHYDROGENASE"/>
    <property type="match status" value="1"/>
</dbReference>
<evidence type="ECO:0000256" key="4">
    <source>
        <dbReference type="PIRNR" id="PIRNR000124"/>
    </source>
</evidence>
<dbReference type="InterPro" id="IPR001732">
    <property type="entry name" value="UDP-Glc/GDP-Man_DH_N"/>
</dbReference>
<dbReference type="PIRSF" id="PIRSF000124">
    <property type="entry name" value="UDPglc_GDPman_dh"/>
    <property type="match status" value="1"/>
</dbReference>
<dbReference type="SUPFAM" id="SSF48179">
    <property type="entry name" value="6-phosphogluconate dehydrogenase C-terminal domain-like"/>
    <property type="match status" value="1"/>
</dbReference>
<evidence type="ECO:0000256" key="3">
    <source>
        <dbReference type="ARBA" id="ARBA00023027"/>
    </source>
</evidence>
<evidence type="ECO:0000313" key="6">
    <source>
        <dbReference type="EMBL" id="MQN79860.1"/>
    </source>
</evidence>
<name>A0A6G1TYJ3_9BACT</name>
<dbReference type="RefSeq" id="WP_153122150.1">
    <property type="nucleotide sequence ID" value="NZ_CP152352.1"/>
</dbReference>
<sequence>MNNKSFEFKIGVIGLGYVGTPLACLFSKKYDTWGYDINAAKVAKLARKQGAEDRMLSKALERGLKLTCDISDLKGCNVYIIAVPTPVNKSNKPDISCVRNATTAVGKILKPGDIVVYESTVYPGLTEEVCAPLLASTSGLKLNDNFFVGFSPERINPGDTVHTIENIVKVTSGSTPEAAEIIDNLYSSVLTHGTHKAKSIKIAEACKLMENCQRDVQIAFFNEMEKIFDKMNISIEDVTEAASTKWNFVPATPGLVGGHCIAVDPYYLINKAQEVDVVPSLLSTAREVNEQMAVWMAGKIKSACDFRKFKAPETKVLILGFSFKPDSDDIRNTKVADLYINLVGTGYKTTLYDPLVDKEEVKNEYGIHVEDDAKVLDKVYDIVVIGTHHKIFDNINMNKLLSAKGFMCDIYGVHKARKA</sequence>
<evidence type="ECO:0000313" key="7">
    <source>
        <dbReference type="Proteomes" id="UP000480425"/>
    </source>
</evidence>
<keyword evidence="3" id="KW-0520">NAD</keyword>
<keyword evidence="2" id="KW-0560">Oxidoreductase</keyword>
<evidence type="ECO:0000259" key="5">
    <source>
        <dbReference type="SMART" id="SM00984"/>
    </source>
</evidence>
<dbReference type="PIRSF" id="PIRSF500136">
    <property type="entry name" value="UDP_ManNAc_DH"/>
    <property type="match status" value="1"/>
</dbReference>
<comment type="similarity">
    <text evidence="1 4">Belongs to the UDP-glucose/GDP-mannose dehydrogenase family.</text>
</comment>
<protein>
    <submittedName>
        <fullName evidence="6">Nucleotide sugar dehydrogenase</fullName>
    </submittedName>
</protein>
<dbReference type="GO" id="GO:0000271">
    <property type="term" value="P:polysaccharide biosynthetic process"/>
    <property type="evidence" value="ECO:0007669"/>
    <property type="project" value="InterPro"/>
</dbReference>
<dbReference type="NCBIfam" id="TIGR03026">
    <property type="entry name" value="NDP-sugDHase"/>
    <property type="match status" value="1"/>
</dbReference>
<gene>
    <name evidence="6" type="ORF">F7D73_02565</name>
</gene>
<dbReference type="InterPro" id="IPR036291">
    <property type="entry name" value="NAD(P)-bd_dom_sf"/>
</dbReference>
<dbReference type="GO" id="GO:0016628">
    <property type="term" value="F:oxidoreductase activity, acting on the CH-CH group of donors, NAD or NADP as acceptor"/>
    <property type="evidence" value="ECO:0007669"/>
    <property type="project" value="InterPro"/>
</dbReference>
<dbReference type="SMART" id="SM00984">
    <property type="entry name" value="UDPG_MGDP_dh_C"/>
    <property type="match status" value="1"/>
</dbReference>
<organism evidence="6 7">
    <name type="scientific">Segatella copri</name>
    <dbReference type="NCBI Taxonomy" id="165179"/>
    <lineage>
        <taxon>Bacteria</taxon>
        <taxon>Pseudomonadati</taxon>
        <taxon>Bacteroidota</taxon>
        <taxon>Bacteroidia</taxon>
        <taxon>Bacteroidales</taxon>
        <taxon>Prevotellaceae</taxon>
        <taxon>Segatella</taxon>
    </lineage>
</organism>